<dbReference type="AlphaFoldDB" id="A0A165MBD2"/>
<evidence type="ECO:0000313" key="3">
    <source>
        <dbReference type="Proteomes" id="UP000076481"/>
    </source>
</evidence>
<dbReference type="Proteomes" id="UP000076481">
    <property type="component" value="Unassembled WGS sequence"/>
</dbReference>
<comment type="caution">
    <text evidence="2">The sequence shown here is derived from an EMBL/GenBank/DDBJ whole genome shotgun (WGS) entry which is preliminary data.</text>
</comment>
<reference evidence="2 3" key="1">
    <citation type="submission" date="2016-03" db="EMBL/GenBank/DDBJ databases">
        <title>Speciation and ecological success in dimly lit waters: horizontal gene transfer in a green sulfur bacteria bloom unveiled by metagenomic assembly.</title>
        <authorList>
            <person name="Llorens-Mares T."/>
            <person name="Liu Z."/>
            <person name="Allen L.Z."/>
            <person name="Rusch D.B."/>
            <person name="Craig M.T."/>
            <person name="Dupont C.L."/>
            <person name="Bryant D.A."/>
            <person name="Casamayor E.O."/>
        </authorList>
    </citation>
    <scope>NUCLEOTIDE SEQUENCE [LARGE SCALE GENOMIC DNA]</scope>
    <source>
        <strain evidence="2">CIII</strain>
    </source>
</reference>
<sequence length="72" mass="8017">MCTDFACEPQNILFFKRAALADCLHLATVHQALFRKGIGFGFLFFAVSGVFHALDDKDILLVMLEVIRGGTR</sequence>
<protein>
    <submittedName>
        <fullName evidence="2">Uncharacterized protein</fullName>
    </submittedName>
</protein>
<keyword evidence="1" id="KW-0472">Membrane</keyword>
<evidence type="ECO:0000256" key="1">
    <source>
        <dbReference type="SAM" id="Phobius"/>
    </source>
</evidence>
<keyword evidence="1" id="KW-1133">Transmembrane helix</keyword>
<evidence type="ECO:0000313" key="2">
    <source>
        <dbReference type="EMBL" id="KZK75041.1"/>
    </source>
</evidence>
<proteinExistence type="predicted"/>
<organism evidence="2 3">
    <name type="scientific">Pelodictyon luteolum</name>
    <dbReference type="NCBI Taxonomy" id="1100"/>
    <lineage>
        <taxon>Bacteria</taxon>
        <taxon>Pseudomonadati</taxon>
        <taxon>Chlorobiota</taxon>
        <taxon>Chlorobiia</taxon>
        <taxon>Chlorobiales</taxon>
        <taxon>Chlorobiaceae</taxon>
        <taxon>Chlorobium/Pelodictyon group</taxon>
        <taxon>Pelodictyon</taxon>
    </lineage>
</organism>
<accession>A0A165MBD2</accession>
<feature type="transmembrane region" description="Helical" evidence="1">
    <location>
        <begin position="37"/>
        <end position="54"/>
    </location>
</feature>
<keyword evidence="1" id="KW-0812">Transmembrane</keyword>
<dbReference type="EMBL" id="LVWG01000014">
    <property type="protein sequence ID" value="KZK75041.1"/>
    <property type="molecule type" value="Genomic_DNA"/>
</dbReference>
<gene>
    <name evidence="2" type="ORF">A3K90_04095</name>
</gene>
<name>A0A165MBD2_PELLU</name>